<dbReference type="Pfam" id="PF03762">
    <property type="entry name" value="VOMI"/>
    <property type="match status" value="1"/>
</dbReference>
<reference evidence="1" key="2">
    <citation type="submission" date="2025-09" db="UniProtKB">
        <authorList>
            <consortium name="Ensembl"/>
        </authorList>
    </citation>
    <scope>IDENTIFICATION</scope>
</reference>
<proteinExistence type="predicted"/>
<evidence type="ECO:0008006" key="3">
    <source>
        <dbReference type="Google" id="ProtNLM"/>
    </source>
</evidence>
<reference evidence="1" key="1">
    <citation type="submission" date="2025-08" db="UniProtKB">
        <authorList>
            <consortium name="Ensembl"/>
        </authorList>
    </citation>
    <scope>IDENTIFICATION</scope>
</reference>
<keyword evidence="2" id="KW-1185">Reference proteome</keyword>
<sequence>MLGGQVPLLPMGLAGATGQGQEWDVGGRGALVITVSNGGPRGDWAWPEMCPKDSYASGIGFKVQPLTDTALNRIGLHCSHGRDPGVSFTAESQSDSWGHQSEAHWCLSDEVAVTSARFACSSGHILEGPGSTWGQQGSWSPHCLRAVCGIQMWQGPAQGLKRDNMALNDLCLFCCP</sequence>
<dbReference type="Gene3D" id="2.100.10.20">
    <property type="entry name" value="Vitelline membrane outer layer protein I (VOMI)"/>
    <property type="match status" value="1"/>
</dbReference>
<organism evidence="1 2">
    <name type="scientific">Otus sunia</name>
    <name type="common">Oriental scops-owl</name>
    <dbReference type="NCBI Taxonomy" id="257818"/>
    <lineage>
        <taxon>Eukaryota</taxon>
        <taxon>Metazoa</taxon>
        <taxon>Chordata</taxon>
        <taxon>Craniata</taxon>
        <taxon>Vertebrata</taxon>
        <taxon>Euteleostomi</taxon>
        <taxon>Archelosauria</taxon>
        <taxon>Archosauria</taxon>
        <taxon>Dinosauria</taxon>
        <taxon>Saurischia</taxon>
        <taxon>Theropoda</taxon>
        <taxon>Coelurosauria</taxon>
        <taxon>Aves</taxon>
        <taxon>Neognathae</taxon>
        <taxon>Neoaves</taxon>
        <taxon>Telluraves</taxon>
        <taxon>Strigiformes</taxon>
        <taxon>Strigidae</taxon>
        <taxon>Otus</taxon>
    </lineage>
</organism>
<evidence type="ECO:0000313" key="1">
    <source>
        <dbReference type="Ensembl" id="ENSOSUP00000003639.1"/>
    </source>
</evidence>
<protein>
    <recommendedName>
        <fullName evidence="3">Vitelline membrane outer layer protein 1 homolog</fullName>
    </recommendedName>
</protein>
<dbReference type="Proteomes" id="UP000694552">
    <property type="component" value="Unplaced"/>
</dbReference>
<dbReference type="InterPro" id="IPR036706">
    <property type="entry name" value="VOMI_sf"/>
</dbReference>
<dbReference type="SUPFAM" id="SSF51092">
    <property type="entry name" value="Vitelline membrane outer protein-I (VMO-I)"/>
    <property type="match status" value="1"/>
</dbReference>
<dbReference type="InterPro" id="IPR005515">
    <property type="entry name" value="VOMI"/>
</dbReference>
<dbReference type="PANTHER" id="PTHR18841">
    <property type="entry name" value="VITELLINE MEMBRANE OUTER LAYER PROTEIN I-RELATED"/>
    <property type="match status" value="1"/>
</dbReference>
<dbReference type="PANTHER" id="PTHR18841:SF0">
    <property type="entry name" value="VITELLINE MEMBRANE OUTER LAYER 1 HOMOLOG A-RELATED"/>
    <property type="match status" value="1"/>
</dbReference>
<dbReference type="Ensembl" id="ENSOSUT00000003749.1">
    <property type="protein sequence ID" value="ENSOSUP00000003639.1"/>
    <property type="gene ID" value="ENSOSUG00000002590.1"/>
</dbReference>
<dbReference type="AlphaFoldDB" id="A0A8C8AFR7"/>
<dbReference type="GO" id="GO:0005615">
    <property type="term" value="C:extracellular space"/>
    <property type="evidence" value="ECO:0007669"/>
    <property type="project" value="TreeGrafter"/>
</dbReference>
<evidence type="ECO:0000313" key="2">
    <source>
        <dbReference type="Proteomes" id="UP000694552"/>
    </source>
</evidence>
<accession>A0A8C8AFR7</accession>
<name>A0A8C8AFR7_9STRI</name>